<evidence type="ECO:0000313" key="2">
    <source>
        <dbReference type="Proteomes" id="UP000798662"/>
    </source>
</evidence>
<reference evidence="1" key="1">
    <citation type="submission" date="2019-11" db="EMBL/GenBank/DDBJ databases">
        <title>Nori genome reveals adaptations in red seaweeds to the harsh intertidal environment.</title>
        <authorList>
            <person name="Wang D."/>
            <person name="Mao Y."/>
        </authorList>
    </citation>
    <scope>NUCLEOTIDE SEQUENCE</scope>
    <source>
        <tissue evidence="1">Gametophyte</tissue>
    </source>
</reference>
<name>A0ACC3BSA7_PYRYE</name>
<accession>A0ACC3BSA7</accession>
<evidence type="ECO:0000313" key="1">
    <source>
        <dbReference type="EMBL" id="KAK1860792.1"/>
    </source>
</evidence>
<dbReference type="Proteomes" id="UP000798662">
    <property type="component" value="Chromosome 1"/>
</dbReference>
<gene>
    <name evidence="1" type="ORF">I4F81_003379</name>
</gene>
<comment type="caution">
    <text evidence="1">The sequence shown here is derived from an EMBL/GenBank/DDBJ whole genome shotgun (WGS) entry which is preliminary data.</text>
</comment>
<organism evidence="1 2">
    <name type="scientific">Pyropia yezoensis</name>
    <name type="common">Susabi-nori</name>
    <name type="synonym">Porphyra yezoensis</name>
    <dbReference type="NCBI Taxonomy" id="2788"/>
    <lineage>
        <taxon>Eukaryota</taxon>
        <taxon>Rhodophyta</taxon>
        <taxon>Bangiophyceae</taxon>
        <taxon>Bangiales</taxon>
        <taxon>Bangiaceae</taxon>
        <taxon>Pyropia</taxon>
    </lineage>
</organism>
<keyword evidence="2" id="KW-1185">Reference proteome</keyword>
<dbReference type="EMBL" id="CM020618">
    <property type="protein sequence ID" value="KAK1860792.1"/>
    <property type="molecule type" value="Genomic_DNA"/>
</dbReference>
<sequence>MGRQERTMQERLATPRGVGKSKVSKSAAEASERHRVEIDSLCAGRGRLDGREAMAVAGALDGGGGDSGSAGGRPPTPSRRAPSRRAPPRVAASNAWDDGCRARADPQSHSRHQNKHPPPPHYTSMLRAAHRFLAACALSASLVSPLATALVLSRRAPGVERARVQQQFMSRRR</sequence>
<protein>
    <submittedName>
        <fullName evidence="1">Uncharacterized protein</fullName>
    </submittedName>
</protein>
<proteinExistence type="predicted"/>